<dbReference type="EMBL" id="HBUF01417438">
    <property type="protein sequence ID" value="CAG6740140.1"/>
    <property type="molecule type" value="Transcribed_RNA"/>
</dbReference>
<organism evidence="1">
    <name type="scientific">Cacopsylla melanoneura</name>
    <dbReference type="NCBI Taxonomy" id="428564"/>
    <lineage>
        <taxon>Eukaryota</taxon>
        <taxon>Metazoa</taxon>
        <taxon>Ecdysozoa</taxon>
        <taxon>Arthropoda</taxon>
        <taxon>Hexapoda</taxon>
        <taxon>Insecta</taxon>
        <taxon>Pterygota</taxon>
        <taxon>Neoptera</taxon>
        <taxon>Paraneoptera</taxon>
        <taxon>Hemiptera</taxon>
        <taxon>Sternorrhyncha</taxon>
        <taxon>Psylloidea</taxon>
        <taxon>Psyllidae</taxon>
        <taxon>Psyllinae</taxon>
        <taxon>Cacopsylla</taxon>
    </lineage>
</organism>
<proteinExistence type="predicted"/>
<name>A0A8D8Z416_9HEMI</name>
<dbReference type="AlphaFoldDB" id="A0A8D8Z416"/>
<sequence length="142" mass="16572">MVLLLLLPPESQSTTKCYRIFSTFFMKFLNGTPVIITTESQSPNKCYRIFSTFFMKFLNGTPVIISRITINKQVLQNLFYVFHEVFEWYTPVIITTGITINNQVLQGVPSSCLLSYHVPRILYIIYLVRTFLEDVPDYRRAP</sequence>
<evidence type="ECO:0000313" key="1">
    <source>
        <dbReference type="EMBL" id="CAG6740140.1"/>
    </source>
</evidence>
<accession>A0A8D8Z416</accession>
<protein>
    <submittedName>
        <fullName evidence="1">Uncharacterized protein</fullName>
    </submittedName>
</protein>
<reference evidence="1" key="1">
    <citation type="submission" date="2021-05" db="EMBL/GenBank/DDBJ databases">
        <authorList>
            <person name="Alioto T."/>
            <person name="Alioto T."/>
            <person name="Gomez Garrido J."/>
        </authorList>
    </citation>
    <scope>NUCLEOTIDE SEQUENCE</scope>
</reference>